<organism evidence="10 11">
    <name type="scientific">Capnocytophaga endodontalis</name>
    <dbReference type="NCBI Taxonomy" id="2708117"/>
    <lineage>
        <taxon>Bacteria</taxon>
        <taxon>Pseudomonadati</taxon>
        <taxon>Bacteroidota</taxon>
        <taxon>Flavobacteriia</taxon>
        <taxon>Flavobacteriales</taxon>
        <taxon>Flavobacteriaceae</taxon>
        <taxon>Capnocytophaga</taxon>
    </lineage>
</organism>
<comment type="similarity">
    <text evidence="3 8">Belongs to the class A bacterial acid phosphatase family.</text>
</comment>
<dbReference type="Pfam" id="PF01569">
    <property type="entry name" value="PAP2"/>
    <property type="match status" value="1"/>
</dbReference>
<dbReference type="PRINTS" id="PR00483">
    <property type="entry name" value="BACPHPHTASE"/>
</dbReference>
<protein>
    <recommendedName>
        <fullName evidence="4 8">Acid phosphatase</fullName>
        <ecNumber evidence="4 8">3.1.3.2</ecNumber>
    </recommendedName>
</protein>
<dbReference type="KEGG" id="capn:CBG49_02710"/>
<dbReference type="SUPFAM" id="SSF48317">
    <property type="entry name" value="Acid phosphatase/Vanadium-dependent haloperoxidase"/>
    <property type="match status" value="1"/>
</dbReference>
<evidence type="ECO:0000256" key="5">
    <source>
        <dbReference type="ARBA" id="ARBA00022729"/>
    </source>
</evidence>
<dbReference type="PROSITE" id="PS01157">
    <property type="entry name" value="ACID_PHOSPH_CL_A"/>
    <property type="match status" value="1"/>
</dbReference>
<dbReference type="GO" id="GO:0030288">
    <property type="term" value="C:outer membrane-bounded periplasmic space"/>
    <property type="evidence" value="ECO:0007669"/>
    <property type="project" value="InterPro"/>
</dbReference>
<keyword evidence="5" id="KW-0732">Signal</keyword>
<evidence type="ECO:0000256" key="6">
    <source>
        <dbReference type="ARBA" id="ARBA00022764"/>
    </source>
</evidence>
<dbReference type="AlphaFoldDB" id="A0A1Z4BLD2"/>
<evidence type="ECO:0000313" key="10">
    <source>
        <dbReference type="EMBL" id="ASF42086.1"/>
    </source>
</evidence>
<dbReference type="PIRSF" id="PIRSF000897">
    <property type="entry name" value="Acid_Ptase_ClsA"/>
    <property type="match status" value="1"/>
</dbReference>
<feature type="domain" description="Phosphatidic acid phosphatase type 2/haloperoxidase" evidence="9">
    <location>
        <begin position="109"/>
        <end position="221"/>
    </location>
</feature>
<dbReference type="InterPro" id="IPR018296">
    <property type="entry name" value="Acid_Pase_classA_bac_CS"/>
</dbReference>
<evidence type="ECO:0000256" key="1">
    <source>
        <dbReference type="ARBA" id="ARBA00000032"/>
    </source>
</evidence>
<dbReference type="InterPro" id="IPR000326">
    <property type="entry name" value="PAP2/HPO"/>
</dbReference>
<name>A0A1Z4BLD2_9FLAO</name>
<dbReference type="EC" id="3.1.3.2" evidence="4 8"/>
<dbReference type="EMBL" id="CP022022">
    <property type="protein sequence ID" value="ASF42086.1"/>
    <property type="molecule type" value="Genomic_DNA"/>
</dbReference>
<reference evidence="11" key="1">
    <citation type="submission" date="2017-06" db="EMBL/GenBank/DDBJ databases">
        <title>Complete genome sequence of Capnocytophaga sp. KCOM 1579 (=ChDC OS43) isolated from a human refractory periapical abscess lesion.</title>
        <authorList>
            <person name="Kook J.-K."/>
            <person name="Park S.-N."/>
            <person name="Lim Y.K."/>
            <person name="Roh H."/>
        </authorList>
    </citation>
    <scope>NUCLEOTIDE SEQUENCE [LARGE SCALE GENOMIC DNA]</scope>
    <source>
        <strain evidence="11">ChDC OS43</strain>
    </source>
</reference>
<evidence type="ECO:0000259" key="9">
    <source>
        <dbReference type="SMART" id="SM00014"/>
    </source>
</evidence>
<dbReference type="InterPro" id="IPR001011">
    <property type="entry name" value="Acid_Pase_classA_bac"/>
</dbReference>
<dbReference type="Proteomes" id="UP000197007">
    <property type="component" value="Chromosome"/>
</dbReference>
<keyword evidence="11" id="KW-1185">Reference proteome</keyword>
<evidence type="ECO:0000256" key="4">
    <source>
        <dbReference type="ARBA" id="ARBA00012646"/>
    </source>
</evidence>
<gene>
    <name evidence="10" type="ORF">CBG49_02710</name>
</gene>
<comment type="subcellular location">
    <subcellularLocation>
        <location evidence="2">Periplasm</location>
    </subcellularLocation>
</comment>
<dbReference type="CDD" id="cd03397">
    <property type="entry name" value="PAP2_acid_phosphatase"/>
    <property type="match status" value="1"/>
</dbReference>
<evidence type="ECO:0000313" key="11">
    <source>
        <dbReference type="Proteomes" id="UP000197007"/>
    </source>
</evidence>
<keyword evidence="6" id="KW-0574">Periplasm</keyword>
<sequence length="248" mass="27879">MKKHSIWVGFFAFMTLGTFVQAQEKESHHYLSLEDVASSLELLPPPPAVNSILFLNDEAQYRWGKMQRPTPRGDQAVSDARLYGDGVAKSFSQAFGMTISKEATPEIYKLISHFREDAGDYATRSAKEHYMRIRPFTFYNEDTCNTEQQQGLSTNGSYPSGHTAIGWATALVLAEINVERQNEILKRGYEIGQSRVICGYHFQSDVDAGRLVASAVVARLHANKEFMEQLTKAKVEFTKLSGRSGNKR</sequence>
<evidence type="ECO:0000256" key="8">
    <source>
        <dbReference type="PIRNR" id="PIRNR000897"/>
    </source>
</evidence>
<evidence type="ECO:0000256" key="3">
    <source>
        <dbReference type="ARBA" id="ARBA00009017"/>
    </source>
</evidence>
<dbReference type="InterPro" id="IPR036938">
    <property type="entry name" value="PAP2/HPO_sf"/>
</dbReference>
<evidence type="ECO:0000256" key="2">
    <source>
        <dbReference type="ARBA" id="ARBA00004418"/>
    </source>
</evidence>
<dbReference type="Gene3D" id="1.20.144.10">
    <property type="entry name" value="Phosphatidic acid phosphatase type 2/haloperoxidase"/>
    <property type="match status" value="1"/>
</dbReference>
<dbReference type="SMART" id="SM00014">
    <property type="entry name" value="acidPPc"/>
    <property type="match status" value="1"/>
</dbReference>
<proteinExistence type="inferred from homology"/>
<dbReference type="GO" id="GO:0003993">
    <property type="term" value="F:acid phosphatase activity"/>
    <property type="evidence" value="ECO:0007669"/>
    <property type="project" value="UniProtKB-EC"/>
</dbReference>
<comment type="catalytic activity">
    <reaction evidence="1 8">
        <text>a phosphate monoester + H2O = an alcohol + phosphate</text>
        <dbReference type="Rhea" id="RHEA:15017"/>
        <dbReference type="ChEBI" id="CHEBI:15377"/>
        <dbReference type="ChEBI" id="CHEBI:30879"/>
        <dbReference type="ChEBI" id="CHEBI:43474"/>
        <dbReference type="ChEBI" id="CHEBI:67140"/>
        <dbReference type="EC" id="3.1.3.2"/>
    </reaction>
</comment>
<accession>A0A1Z4BLD2</accession>
<keyword evidence="7 8" id="KW-0378">Hydrolase</keyword>
<evidence type="ECO:0000256" key="7">
    <source>
        <dbReference type="ARBA" id="ARBA00022801"/>
    </source>
</evidence>
<dbReference type="RefSeq" id="WP_088593274.1">
    <property type="nucleotide sequence ID" value="NZ_CP022022.1"/>
</dbReference>